<evidence type="ECO:0000259" key="7">
    <source>
        <dbReference type="Pfam" id="PF00924"/>
    </source>
</evidence>
<reference evidence="8 9" key="1">
    <citation type="submission" date="2013-05" db="EMBL/GenBank/DDBJ databases">
        <title>Draft genome sequence of Rubidibacter lacunae KORDI 51-2.</title>
        <authorList>
            <person name="Choi D.H."/>
            <person name="Noh J.H."/>
            <person name="Kwon K.-K."/>
            <person name="Lee J.-H."/>
            <person name="Ryu J.-Y."/>
        </authorList>
    </citation>
    <scope>NUCLEOTIDE SEQUENCE [LARGE SCALE GENOMIC DNA]</scope>
    <source>
        <strain evidence="8 9">KORDI 51-2</strain>
    </source>
</reference>
<comment type="similarity">
    <text evidence="2">Belongs to the MscS (TC 1.A.23) family.</text>
</comment>
<dbReference type="InterPro" id="IPR006685">
    <property type="entry name" value="MscS_channel_2nd"/>
</dbReference>
<dbReference type="EMBL" id="ASSJ01000064">
    <property type="protein sequence ID" value="ERN40916.1"/>
    <property type="molecule type" value="Genomic_DNA"/>
</dbReference>
<dbReference type="Gene3D" id="2.30.30.60">
    <property type="match status" value="1"/>
</dbReference>
<feature type="transmembrane region" description="Helical" evidence="6">
    <location>
        <begin position="172"/>
        <end position="192"/>
    </location>
</feature>
<evidence type="ECO:0000256" key="2">
    <source>
        <dbReference type="ARBA" id="ARBA00008017"/>
    </source>
</evidence>
<dbReference type="PATRIC" id="fig|582515.4.peg.2840"/>
<feature type="transmembrane region" description="Helical" evidence="6">
    <location>
        <begin position="146"/>
        <end position="166"/>
    </location>
</feature>
<gene>
    <name evidence="8" type="ORF">KR51_00025250</name>
</gene>
<dbReference type="OrthoDB" id="450694at2"/>
<keyword evidence="5 6" id="KW-0472">Membrane</keyword>
<evidence type="ECO:0000256" key="3">
    <source>
        <dbReference type="ARBA" id="ARBA00022692"/>
    </source>
</evidence>
<feature type="transmembrane region" description="Helical" evidence="6">
    <location>
        <begin position="106"/>
        <end position="125"/>
    </location>
</feature>
<evidence type="ECO:0000256" key="1">
    <source>
        <dbReference type="ARBA" id="ARBA00004141"/>
    </source>
</evidence>
<sequence>MDIIPFFQDLLGIEFTPELKAALIRRAIVIGLFLLLASLSWIVGQFTPRIARFTIHRFSPHKFSDLHDNLIDPIKGAFRSAGTLILISISSNVLRPYQGLLEFIRFFLDLSVILSVAWLASRLFRQFVRFYGIELIRNLGLEIDELLLVVETIANIIIGFIAAIAFAQSQEINLVGLLASLGVGGLAIAFAAQKTLEQLLGTVVIYLDRPFAPGEYIRMPSGTFGRVESIGLRSTKIRTAAKSTLLIVPNSTMANLEVENVTRGKKVMAMLYLDFATLLADRDKALVEQVIQESTDSLFGIDPGSTRINLSIPNAELNGTSPQHTRARVTFFILGSSENSVQLRKRLLELANEKVSKKLSSYGIEFTTNEPTIYVESPITI</sequence>
<dbReference type="GO" id="GO:0055085">
    <property type="term" value="P:transmembrane transport"/>
    <property type="evidence" value="ECO:0007669"/>
    <property type="project" value="InterPro"/>
</dbReference>
<dbReference type="InParanoid" id="U5DH43"/>
<dbReference type="SUPFAM" id="SSF82861">
    <property type="entry name" value="Mechanosensitive channel protein MscS (YggB), transmembrane region"/>
    <property type="match status" value="1"/>
</dbReference>
<proteinExistence type="inferred from homology"/>
<keyword evidence="3 6" id="KW-0812">Transmembrane</keyword>
<dbReference type="Proteomes" id="UP000016960">
    <property type="component" value="Unassembled WGS sequence"/>
</dbReference>
<dbReference type="InterPro" id="IPR023408">
    <property type="entry name" value="MscS_beta-dom_sf"/>
</dbReference>
<feature type="domain" description="Mechanosensitive ion channel MscS" evidence="7">
    <location>
        <begin position="195"/>
        <end position="263"/>
    </location>
</feature>
<keyword evidence="9" id="KW-1185">Reference proteome</keyword>
<dbReference type="RefSeq" id="WP_022607841.1">
    <property type="nucleotide sequence ID" value="NZ_ASSJ01000064.1"/>
</dbReference>
<dbReference type="InterPro" id="IPR010920">
    <property type="entry name" value="LSM_dom_sf"/>
</dbReference>
<dbReference type="Gene3D" id="1.10.287.1260">
    <property type="match status" value="1"/>
</dbReference>
<name>U5DH43_9CHRO</name>
<dbReference type="PANTHER" id="PTHR30566">
    <property type="entry name" value="YNAI-RELATED MECHANOSENSITIVE ION CHANNEL"/>
    <property type="match status" value="1"/>
</dbReference>
<evidence type="ECO:0000313" key="9">
    <source>
        <dbReference type="Proteomes" id="UP000016960"/>
    </source>
</evidence>
<evidence type="ECO:0000256" key="5">
    <source>
        <dbReference type="ARBA" id="ARBA00023136"/>
    </source>
</evidence>
<dbReference type="SUPFAM" id="SSF50182">
    <property type="entry name" value="Sm-like ribonucleoproteins"/>
    <property type="match status" value="1"/>
</dbReference>
<organism evidence="8 9">
    <name type="scientific">Rubidibacter lacunae KORDI 51-2</name>
    <dbReference type="NCBI Taxonomy" id="582515"/>
    <lineage>
        <taxon>Bacteria</taxon>
        <taxon>Bacillati</taxon>
        <taxon>Cyanobacteriota</taxon>
        <taxon>Cyanophyceae</taxon>
        <taxon>Oscillatoriophycideae</taxon>
        <taxon>Chroococcales</taxon>
        <taxon>Aphanothecaceae</taxon>
        <taxon>Rubidibacter</taxon>
    </lineage>
</organism>
<keyword evidence="4 6" id="KW-1133">Transmembrane helix</keyword>
<dbReference type="InterPro" id="IPR011014">
    <property type="entry name" value="MscS_channel_TM-2"/>
</dbReference>
<evidence type="ECO:0000256" key="4">
    <source>
        <dbReference type="ARBA" id="ARBA00022989"/>
    </source>
</evidence>
<dbReference type="STRING" id="582515.KR51_00025250"/>
<comment type="subcellular location">
    <subcellularLocation>
        <location evidence="1">Membrane</location>
        <topology evidence="1">Multi-pass membrane protein</topology>
    </subcellularLocation>
</comment>
<dbReference type="Pfam" id="PF00924">
    <property type="entry name" value="MS_channel_2nd"/>
    <property type="match status" value="1"/>
</dbReference>
<dbReference type="AlphaFoldDB" id="U5DH43"/>
<protein>
    <submittedName>
        <fullName evidence="8">Small-conductance mechanosensitive channel</fullName>
    </submittedName>
</protein>
<dbReference type="PANTHER" id="PTHR30566:SF5">
    <property type="entry name" value="MECHANOSENSITIVE ION CHANNEL PROTEIN 1, MITOCHONDRIAL-RELATED"/>
    <property type="match status" value="1"/>
</dbReference>
<accession>U5DH43</accession>
<comment type="caution">
    <text evidence="8">The sequence shown here is derived from an EMBL/GenBank/DDBJ whole genome shotgun (WGS) entry which is preliminary data.</text>
</comment>
<dbReference type="GO" id="GO:0016020">
    <property type="term" value="C:membrane"/>
    <property type="evidence" value="ECO:0007669"/>
    <property type="project" value="UniProtKB-SubCell"/>
</dbReference>
<feature type="transmembrane region" description="Helical" evidence="6">
    <location>
        <begin position="23"/>
        <end position="43"/>
    </location>
</feature>
<evidence type="ECO:0000256" key="6">
    <source>
        <dbReference type="SAM" id="Phobius"/>
    </source>
</evidence>
<evidence type="ECO:0000313" key="8">
    <source>
        <dbReference type="EMBL" id="ERN40916.1"/>
    </source>
</evidence>
<dbReference type="eggNOG" id="COG0668">
    <property type="taxonomic scope" value="Bacteria"/>
</dbReference>